<dbReference type="Proteomes" id="UP000887575">
    <property type="component" value="Unassembled WGS sequence"/>
</dbReference>
<proteinExistence type="predicted"/>
<keyword evidence="2 4" id="KW-0863">Zinc-finger</keyword>
<dbReference type="GO" id="GO:0008270">
    <property type="term" value="F:zinc ion binding"/>
    <property type="evidence" value="ECO:0007669"/>
    <property type="project" value="UniProtKB-KW"/>
</dbReference>
<accession>A0AAF3J7B0</accession>
<evidence type="ECO:0000256" key="1">
    <source>
        <dbReference type="ARBA" id="ARBA00022723"/>
    </source>
</evidence>
<dbReference type="AlphaFoldDB" id="A0AAF3J7B0"/>
<evidence type="ECO:0000256" key="2">
    <source>
        <dbReference type="ARBA" id="ARBA00022771"/>
    </source>
</evidence>
<dbReference type="PROSITE" id="PS00518">
    <property type="entry name" value="ZF_RING_1"/>
    <property type="match status" value="1"/>
</dbReference>
<dbReference type="InterPro" id="IPR017907">
    <property type="entry name" value="Znf_RING_CS"/>
</dbReference>
<dbReference type="SUPFAM" id="SSF57850">
    <property type="entry name" value="RING/U-box"/>
    <property type="match status" value="2"/>
</dbReference>
<evidence type="ECO:0000259" key="5">
    <source>
        <dbReference type="PROSITE" id="PS50089"/>
    </source>
</evidence>
<evidence type="ECO:0000313" key="6">
    <source>
        <dbReference type="Proteomes" id="UP000887575"/>
    </source>
</evidence>
<keyword evidence="3" id="KW-0862">Zinc</keyword>
<dbReference type="PROSITE" id="PS50089">
    <property type="entry name" value="ZF_RING_2"/>
    <property type="match status" value="1"/>
</dbReference>
<sequence>MHESLRRFLECATCSIRFSNQVRQSPMIRNKLIQCFACTSKSIYSPSGGGENGELPIQYRWLSSILAYSEDPSIWVASFENQNCAFRNPFRCPLCAKLFSPDQRGVVLSCGHAICEPCYFDQGDCSSCSLAEKATQRYIQSQEIQQEFNDLIEAIRVLGMPGRGRGRPRKIDSMVKKVAPKRPKLVKAVDRKRQKSCSLPCQTIPEATLVSEVKEESQGFYVHLPILNYTNLCPDDQPCHSQSLPKISEMNVEDDDDEITIIGVKINDNPEIFHISTELKAVNPPNFDETVGSVDCSECKRNTDTNDMFLCSTCEDKMLCSLCMFRYHQKMGHNVRELMQDKLNSLITATKEYVQYQCTANIDPITQDYESLNQSLQILSKLLSGTLEKINALTCLETAKSGLHLLSRLSTTLKKDTQEFSKPMKAYNKRIRRSIKEINKAFPCDPLSSTSDQPSPTSVVVVDIDFENVTTDAT</sequence>
<dbReference type="InterPro" id="IPR013083">
    <property type="entry name" value="Znf_RING/FYVE/PHD"/>
</dbReference>
<name>A0AAF3J7B0_9BILA</name>
<evidence type="ECO:0000256" key="4">
    <source>
        <dbReference type="PROSITE-ProRule" id="PRU00175"/>
    </source>
</evidence>
<evidence type="ECO:0000256" key="3">
    <source>
        <dbReference type="ARBA" id="ARBA00022833"/>
    </source>
</evidence>
<reference evidence="7" key="1">
    <citation type="submission" date="2024-02" db="UniProtKB">
        <authorList>
            <consortium name="WormBaseParasite"/>
        </authorList>
    </citation>
    <scope>IDENTIFICATION</scope>
</reference>
<dbReference type="InterPro" id="IPR001841">
    <property type="entry name" value="Znf_RING"/>
</dbReference>
<dbReference type="WBParaSite" id="MBELARI_LOCUS20692">
    <property type="protein sequence ID" value="MBELARI_LOCUS20692"/>
    <property type="gene ID" value="MBELARI_LOCUS20692"/>
</dbReference>
<feature type="domain" description="RING-type" evidence="5">
    <location>
        <begin position="92"/>
        <end position="129"/>
    </location>
</feature>
<evidence type="ECO:0000313" key="7">
    <source>
        <dbReference type="WBParaSite" id="MBELARI_LOCUS20692"/>
    </source>
</evidence>
<dbReference type="Gene3D" id="3.30.40.10">
    <property type="entry name" value="Zinc/RING finger domain, C3HC4 (zinc finger)"/>
    <property type="match status" value="1"/>
</dbReference>
<keyword evidence="1" id="KW-0479">Metal-binding</keyword>
<protein>
    <submittedName>
        <fullName evidence="7">RING-type domain-containing protein</fullName>
    </submittedName>
</protein>
<organism evidence="6 7">
    <name type="scientific">Mesorhabditis belari</name>
    <dbReference type="NCBI Taxonomy" id="2138241"/>
    <lineage>
        <taxon>Eukaryota</taxon>
        <taxon>Metazoa</taxon>
        <taxon>Ecdysozoa</taxon>
        <taxon>Nematoda</taxon>
        <taxon>Chromadorea</taxon>
        <taxon>Rhabditida</taxon>
        <taxon>Rhabditina</taxon>
        <taxon>Rhabditomorpha</taxon>
        <taxon>Rhabditoidea</taxon>
        <taxon>Rhabditidae</taxon>
        <taxon>Mesorhabditinae</taxon>
        <taxon>Mesorhabditis</taxon>
    </lineage>
</organism>
<keyword evidence="6" id="KW-1185">Reference proteome</keyword>